<dbReference type="RefSeq" id="XP_033172144.1">
    <property type="nucleotide sequence ID" value="XM_033316253.1"/>
</dbReference>
<reference evidence="3 4" key="1">
    <citation type="submission" date="2025-04" db="UniProtKB">
        <authorList>
            <consortium name="RefSeq"/>
        </authorList>
    </citation>
    <scope>IDENTIFICATION</scope>
    <source>
        <strain evidence="3 4">Mau12</strain>
        <tissue evidence="3 4">Whole Body</tissue>
    </source>
</reference>
<organism evidence="2 3">
    <name type="scientific">Drosophila mauritiana</name>
    <name type="common">Fruit fly</name>
    <dbReference type="NCBI Taxonomy" id="7226"/>
    <lineage>
        <taxon>Eukaryota</taxon>
        <taxon>Metazoa</taxon>
        <taxon>Ecdysozoa</taxon>
        <taxon>Arthropoda</taxon>
        <taxon>Hexapoda</taxon>
        <taxon>Insecta</taxon>
        <taxon>Pterygota</taxon>
        <taxon>Neoptera</taxon>
        <taxon>Endopterygota</taxon>
        <taxon>Diptera</taxon>
        <taxon>Brachycera</taxon>
        <taxon>Muscomorpha</taxon>
        <taxon>Ephydroidea</taxon>
        <taxon>Drosophilidae</taxon>
        <taxon>Drosophila</taxon>
        <taxon>Sophophora</taxon>
    </lineage>
</organism>
<keyword evidence="2" id="KW-1185">Reference proteome</keyword>
<accession>A0A6P8KSV0</accession>
<feature type="transmembrane region" description="Helical" evidence="1">
    <location>
        <begin position="34"/>
        <end position="53"/>
    </location>
</feature>
<protein>
    <submittedName>
        <fullName evidence="3 4">Uncharacterized protein LOC117148707</fullName>
    </submittedName>
</protein>
<name>A0A6P8KSV0_DROMA</name>
<gene>
    <name evidence="3 4" type="primary">LOC117148707</name>
</gene>
<keyword evidence="1" id="KW-0472">Membrane</keyword>
<keyword evidence="1" id="KW-1133">Transmembrane helix</keyword>
<dbReference type="Proteomes" id="UP000515162">
    <property type="component" value="Chromosome X"/>
</dbReference>
<sequence>MGPQIEFPVQWKKGKSIFHIVKHRCMALTFTVNTYRVLIGSFLAAIVPLYSMLCMPHPNSFLLCVPNAKGHIIKVRDNVGMYFLGLLPYVVRLQYGFYVLAKDTWFAYNDQVLATADTFNTWRVLIYLNQVIQLVYSFEGLQSFLQALRTYKLVAGTDNHRVAQLEGNMSKFWYIPSVSTLDVYRASKERAFGPNPH</sequence>
<evidence type="ECO:0000313" key="2">
    <source>
        <dbReference type="Proteomes" id="UP000515162"/>
    </source>
</evidence>
<keyword evidence="1" id="KW-0812">Transmembrane</keyword>
<evidence type="ECO:0000313" key="3">
    <source>
        <dbReference type="RefSeq" id="XP_033172143.1"/>
    </source>
</evidence>
<evidence type="ECO:0000313" key="4">
    <source>
        <dbReference type="RefSeq" id="XP_033172144.1"/>
    </source>
</evidence>
<proteinExistence type="predicted"/>
<evidence type="ECO:0000256" key="1">
    <source>
        <dbReference type="SAM" id="Phobius"/>
    </source>
</evidence>
<dbReference type="RefSeq" id="XP_033172143.1">
    <property type="nucleotide sequence ID" value="XM_033316252.1"/>
</dbReference>
<dbReference type="AlphaFoldDB" id="A0A6P8KSV0"/>
<dbReference type="GeneID" id="117148707"/>